<dbReference type="GO" id="GO:0060041">
    <property type="term" value="P:retina development in camera-type eye"/>
    <property type="evidence" value="ECO:0000318"/>
    <property type="project" value="GO_Central"/>
</dbReference>
<name>A0A6I8NRN4_ORNAN</name>
<dbReference type="GeneTree" id="ENSGT00390000002089"/>
<organism evidence="1 2">
    <name type="scientific">Ornithorhynchus anatinus</name>
    <name type="common">Duckbill platypus</name>
    <dbReference type="NCBI Taxonomy" id="9258"/>
    <lineage>
        <taxon>Eukaryota</taxon>
        <taxon>Metazoa</taxon>
        <taxon>Chordata</taxon>
        <taxon>Craniata</taxon>
        <taxon>Vertebrata</taxon>
        <taxon>Euteleostomi</taxon>
        <taxon>Mammalia</taxon>
        <taxon>Monotremata</taxon>
        <taxon>Ornithorhynchidae</taxon>
        <taxon>Ornithorhynchus</taxon>
    </lineage>
</organism>
<reference evidence="1" key="2">
    <citation type="submission" date="2025-09" db="UniProtKB">
        <authorList>
            <consortium name="Ensembl"/>
        </authorList>
    </citation>
    <scope>IDENTIFICATION</scope>
    <source>
        <strain evidence="1">Glennie</strain>
    </source>
</reference>
<dbReference type="InParanoid" id="A0A6I8NRN4"/>
<dbReference type="Pfam" id="PF14473">
    <property type="entry name" value="RD3"/>
    <property type="match status" value="1"/>
</dbReference>
<reference evidence="1" key="1">
    <citation type="submission" date="2025-08" db="UniProtKB">
        <authorList>
            <consortium name="Ensembl"/>
        </authorList>
    </citation>
    <scope>IDENTIFICATION</scope>
    <source>
        <strain evidence="1">Glennie</strain>
    </source>
</reference>
<dbReference type="PANTHER" id="PTHR28489:SF1">
    <property type="entry name" value="PROTEIN RD3"/>
    <property type="match status" value="1"/>
</dbReference>
<dbReference type="OrthoDB" id="10072259at2759"/>
<sequence>MSLASWFRWSEPHGRPSPRNPAEMMSDTLMVELSWQIKQAEKQQRERENKYRKIQTGVDYSWLVNQPKNSYDISPGERLQLEDACTKIHPSYCGPIILRFRQLIAEYEPEVQELSRLFHSVLQEVLEKMKEDEEAKKLTKQWNTRPRTSLSLTSFKGRSRIFPFASDIKTISEDVERGTDPGHRVWSLPEFQMHKND</sequence>
<accession>A0A6I8NRN4</accession>
<gene>
    <name evidence="1" type="primary">RD3</name>
</gene>
<dbReference type="PANTHER" id="PTHR28489">
    <property type="entry name" value="RENTINAL DEGENERATION 3-LIKE"/>
    <property type="match status" value="1"/>
</dbReference>
<dbReference type="RefSeq" id="XP_001509450.1">
    <property type="nucleotide sequence ID" value="XM_001509400.2"/>
</dbReference>
<dbReference type="KEGG" id="oaa:100078404"/>
<keyword evidence="2" id="KW-1185">Reference proteome</keyword>
<evidence type="ECO:0000313" key="1">
    <source>
        <dbReference type="Ensembl" id="ENSOANP00000043712.1"/>
    </source>
</evidence>
<dbReference type="FunCoup" id="A0A6I8NRN4">
    <property type="interactions" value="48"/>
</dbReference>
<protein>
    <submittedName>
        <fullName evidence="1">RD3 regulator of GUCY2D</fullName>
    </submittedName>
</protein>
<proteinExistence type="predicted"/>
<evidence type="ECO:0000313" key="2">
    <source>
        <dbReference type="Proteomes" id="UP000002279"/>
    </source>
</evidence>
<dbReference type="OMA" id="MNFRSRI"/>
<dbReference type="GeneID" id="100078404"/>
<dbReference type="InterPro" id="IPR028092">
    <property type="entry name" value="RD3"/>
</dbReference>
<dbReference type="CTD" id="343035"/>
<dbReference type="AlphaFoldDB" id="A0A6I8NRN4"/>
<dbReference type="Ensembl" id="ENSOANT00000057290.1">
    <property type="protein sequence ID" value="ENSOANP00000043712.1"/>
    <property type="gene ID" value="ENSOANG00000046905.1"/>
</dbReference>
<dbReference type="Proteomes" id="UP000002279">
    <property type="component" value="Unplaced"/>
</dbReference>